<gene>
    <name evidence="3 4" type="primary">LOC120269199</name>
</gene>
<organism evidence="2 3">
    <name type="scientific">Dioscorea cayennensis subsp. rotundata</name>
    <name type="common">White Guinea yam</name>
    <name type="synonym">Dioscorea rotundata</name>
    <dbReference type="NCBI Taxonomy" id="55577"/>
    <lineage>
        <taxon>Eukaryota</taxon>
        <taxon>Viridiplantae</taxon>
        <taxon>Streptophyta</taxon>
        <taxon>Embryophyta</taxon>
        <taxon>Tracheophyta</taxon>
        <taxon>Spermatophyta</taxon>
        <taxon>Magnoliopsida</taxon>
        <taxon>Liliopsida</taxon>
        <taxon>Dioscoreales</taxon>
        <taxon>Dioscoreaceae</taxon>
        <taxon>Dioscorea</taxon>
    </lineage>
</organism>
<dbReference type="RefSeq" id="XP_039132470.1">
    <property type="nucleotide sequence ID" value="XM_039276536.1"/>
</dbReference>
<evidence type="ECO:0000313" key="4">
    <source>
        <dbReference type="RefSeq" id="XP_039132472.1"/>
    </source>
</evidence>
<feature type="compositionally biased region" description="Polar residues" evidence="1">
    <location>
        <begin position="221"/>
        <end position="238"/>
    </location>
</feature>
<feature type="compositionally biased region" description="Low complexity" evidence="1">
    <location>
        <begin position="131"/>
        <end position="144"/>
    </location>
</feature>
<dbReference type="PANTHER" id="PTHR34682:SF1">
    <property type="entry name" value="PROTEIN METABOLIC NETWORK MODULATOR 1"/>
    <property type="match status" value="1"/>
</dbReference>
<feature type="region of interest" description="Disordered" evidence="1">
    <location>
        <begin position="202"/>
        <end position="257"/>
    </location>
</feature>
<evidence type="ECO:0000313" key="2">
    <source>
        <dbReference type="Proteomes" id="UP001515500"/>
    </source>
</evidence>
<reference evidence="3 4" key="1">
    <citation type="submission" date="2025-04" db="UniProtKB">
        <authorList>
            <consortium name="RefSeq"/>
        </authorList>
    </citation>
    <scope>IDENTIFICATION</scope>
</reference>
<feature type="region of interest" description="Disordered" evidence="1">
    <location>
        <begin position="131"/>
        <end position="188"/>
    </location>
</feature>
<dbReference type="RefSeq" id="XP_039132472.1">
    <property type="nucleotide sequence ID" value="XM_039276538.1"/>
</dbReference>
<dbReference type="PANTHER" id="PTHR34682">
    <property type="entry name" value="AT HOOK MOTIF-CONTAINING PROTEIN"/>
    <property type="match status" value="1"/>
</dbReference>
<dbReference type="InterPro" id="IPR045881">
    <property type="entry name" value="MNM1-like"/>
</dbReference>
<keyword evidence="2" id="KW-1185">Reference proteome</keyword>
<accession>A0AB40C070</accession>
<evidence type="ECO:0000313" key="3">
    <source>
        <dbReference type="RefSeq" id="XP_039132470.1"/>
    </source>
</evidence>
<feature type="compositionally biased region" description="Polar residues" evidence="1">
    <location>
        <begin position="1"/>
        <end position="24"/>
    </location>
</feature>
<dbReference type="AlphaFoldDB" id="A0AB40C070"/>
<protein>
    <submittedName>
        <fullName evidence="3 4">Uncharacterized protein LOC120269199</fullName>
    </submittedName>
</protein>
<evidence type="ECO:0000256" key="1">
    <source>
        <dbReference type="SAM" id="MobiDB-lite"/>
    </source>
</evidence>
<name>A0AB40C070_DIOCR</name>
<dbReference type="GeneID" id="120269199"/>
<feature type="region of interest" description="Disordered" evidence="1">
    <location>
        <begin position="1"/>
        <end position="65"/>
    </location>
</feature>
<sequence length="360" mass="37821">MSTNVTSQDMASMNEESNFTSPENQPVKRKRGRPRKSESPGLERVNKAQSVLTNPTGSSTDGLVGQPVSGHLDGAFDCGYLLTVRVGPSGPVFKGMVFEPGRSVPVTAENDIAPHLPMQQRVDVMQMVGEQNQAAASRSPQASQRTDTSIPSATGHMPEGSSDKVPVAPPMHASEGITDDADPSTQNEADALQSELLKLGNVETTTEKVTSDPGPQAALEPNQSENNTIPNVFSSSNEGALPVTAQGSEAHVGEGVQASSDIEVGLVEVAKDAHGTETSDDIVLGKEIGSEVPDSLGLGAQLQTNASPKDQIKELQDLKEQTADTDLPTSEAMTSHDESGVMQTFNQTEVGMDNQPAHSS</sequence>
<dbReference type="Proteomes" id="UP001515500">
    <property type="component" value="Chromosome 9"/>
</dbReference>
<feature type="region of interest" description="Disordered" evidence="1">
    <location>
        <begin position="317"/>
        <end position="340"/>
    </location>
</feature>
<feature type="compositionally biased region" description="Polar residues" evidence="1">
    <location>
        <begin position="47"/>
        <end position="61"/>
    </location>
</feature>
<proteinExistence type="predicted"/>